<proteinExistence type="predicted"/>
<accession>A0ABV9RK51</accession>
<feature type="compositionally biased region" description="Pro residues" evidence="1">
    <location>
        <begin position="105"/>
        <end position="116"/>
    </location>
</feature>
<dbReference type="EMBL" id="JBHSIM010000036">
    <property type="protein sequence ID" value="MFC4833934.1"/>
    <property type="molecule type" value="Genomic_DNA"/>
</dbReference>
<protein>
    <submittedName>
        <fullName evidence="2">Uncharacterized protein</fullName>
    </submittedName>
</protein>
<evidence type="ECO:0000256" key="1">
    <source>
        <dbReference type="SAM" id="MobiDB-lite"/>
    </source>
</evidence>
<organism evidence="2 3">
    <name type="scientific">Actinomycetospora chibensis</name>
    <dbReference type="NCBI Taxonomy" id="663606"/>
    <lineage>
        <taxon>Bacteria</taxon>
        <taxon>Bacillati</taxon>
        <taxon>Actinomycetota</taxon>
        <taxon>Actinomycetes</taxon>
        <taxon>Pseudonocardiales</taxon>
        <taxon>Pseudonocardiaceae</taxon>
        <taxon>Actinomycetospora</taxon>
    </lineage>
</organism>
<evidence type="ECO:0000313" key="3">
    <source>
        <dbReference type="Proteomes" id="UP001595909"/>
    </source>
</evidence>
<dbReference type="RefSeq" id="WP_274188043.1">
    <property type="nucleotide sequence ID" value="NZ_BAABHN010000036.1"/>
</dbReference>
<feature type="region of interest" description="Disordered" evidence="1">
    <location>
        <begin position="1"/>
        <end position="20"/>
    </location>
</feature>
<feature type="region of interest" description="Disordered" evidence="1">
    <location>
        <begin position="85"/>
        <end position="124"/>
    </location>
</feature>
<name>A0ABV9RK51_9PSEU</name>
<dbReference type="Proteomes" id="UP001595909">
    <property type="component" value="Unassembled WGS sequence"/>
</dbReference>
<reference evidence="3" key="1">
    <citation type="journal article" date="2019" name="Int. J. Syst. Evol. Microbiol.">
        <title>The Global Catalogue of Microorganisms (GCM) 10K type strain sequencing project: providing services to taxonomists for standard genome sequencing and annotation.</title>
        <authorList>
            <consortium name="The Broad Institute Genomics Platform"/>
            <consortium name="The Broad Institute Genome Sequencing Center for Infectious Disease"/>
            <person name="Wu L."/>
            <person name="Ma J."/>
        </authorList>
    </citation>
    <scope>NUCLEOTIDE SEQUENCE [LARGE SCALE GENOMIC DNA]</scope>
    <source>
        <strain evidence="3">CCUG 50347</strain>
    </source>
</reference>
<evidence type="ECO:0000313" key="2">
    <source>
        <dbReference type="EMBL" id="MFC4833934.1"/>
    </source>
</evidence>
<sequence length="146" mass="14949">MGRHSNADTTVGLTARPTGRREIATAIRAAAPTPPPAGGLDVATLSLRPASPVATAVPTTAPAARLGWRERRAARQEQAAQAALAARLSRAERRTRQVSAAAPRPVAPVVPAPRSPDPSVSGPLAIGVLATARPPWDARSPAGTSR</sequence>
<comment type="caution">
    <text evidence="2">The sequence shown here is derived from an EMBL/GenBank/DDBJ whole genome shotgun (WGS) entry which is preliminary data.</text>
</comment>
<keyword evidence="3" id="KW-1185">Reference proteome</keyword>
<gene>
    <name evidence="2" type="ORF">ACFPEL_16085</name>
</gene>